<dbReference type="GO" id="GO:0003968">
    <property type="term" value="F:RNA-directed RNA polymerase activity"/>
    <property type="evidence" value="ECO:0007669"/>
    <property type="project" value="InterPro"/>
</dbReference>
<protein>
    <submittedName>
        <fullName evidence="2">RNA dependent RNA polymerase</fullName>
    </submittedName>
</protein>
<dbReference type="EMBL" id="KT733088">
    <property type="protein sequence ID" value="AMK47917.1"/>
    <property type="molecule type" value="Genomic_RNA"/>
</dbReference>
<dbReference type="InterPro" id="IPR007099">
    <property type="entry name" value="RNA-dir_pol_NSvirus"/>
</dbReference>
<dbReference type="GO" id="GO:0039694">
    <property type="term" value="P:viral RNA genome replication"/>
    <property type="evidence" value="ECO:0007669"/>
    <property type="project" value="InterPro"/>
</dbReference>
<name>A0A140DJE9_9VIRU</name>
<reference evidence="2" key="1">
    <citation type="submission" date="2015-09" db="EMBL/GenBank/DDBJ databases">
        <title>Mycovirus host switches in a boreal forest.</title>
        <authorList>
            <person name="Vainio E.J."/>
            <person name="Pennanen T."/>
            <person name="Hantula J."/>
        </authorList>
    </citation>
    <scope>NUCLEOTIDE SEQUENCE</scope>
    <source>
        <strain evidence="2">R227</strain>
    </source>
</reference>
<sequence>ENVFAEICSQLPNEMISVPGDKKMLHMQEYMNTSISAKSSDESLFFVNGDCTKWSAAETMECFLSLIKGLRGILPDFVVDYLAIICGLWGHKEITIPVSILKSTFFIDTDITEYLSNNSAVIKSNQNFLQGMFNYMSSFKAVCCSNYTNLIWHKLYPNSTLHMDHLEHSDDYSLIIRCKDLTELRKFRVLHRIMMKCHGFNDSNKKTNTQQFLMEFISLVSLNGHMTYPHIKKLKECGMNLGCTGYRDDMDSALSRVGEAVRVGSTMCSAYFMQICHLANLTRSYSILPGMRNNLNRSMEELFNTPVELFGIPDIHPILSFLCKGMANNYRLIKYAKSFQRITILDQTYTILEVYNKLFELELENSKLNNNFGDQDYMQGLRFFHPTYTFDVENNLIKKIRKKLPEPFETYLDFWNKHRSYNFLKPKSRVVLT</sequence>
<proteinExistence type="predicted"/>
<feature type="non-terminal residue" evidence="2">
    <location>
        <position position="1"/>
    </location>
</feature>
<dbReference type="Pfam" id="PF04196">
    <property type="entry name" value="Bunya_RdRp"/>
    <property type="match status" value="1"/>
</dbReference>
<organism evidence="2">
    <name type="scientific">Mucorales RNA virus 1</name>
    <dbReference type="NCBI Taxonomy" id="1803572"/>
    <lineage>
        <taxon>Viruses</taxon>
    </lineage>
</organism>
<dbReference type="PROSITE" id="PS50525">
    <property type="entry name" value="RDRP_SSRNA_NEG_SEG"/>
    <property type="match status" value="1"/>
</dbReference>
<feature type="domain" description="RdRp catalytic" evidence="1">
    <location>
        <begin position="32"/>
        <end position="208"/>
    </location>
</feature>
<accession>A0A140DJE9</accession>
<evidence type="ECO:0000313" key="2">
    <source>
        <dbReference type="EMBL" id="AMK47917.1"/>
    </source>
</evidence>
<dbReference type="GO" id="GO:0006351">
    <property type="term" value="P:DNA-templated transcription"/>
    <property type="evidence" value="ECO:0007669"/>
    <property type="project" value="InterPro"/>
</dbReference>
<dbReference type="InterPro" id="IPR007322">
    <property type="entry name" value="RNA_pol_bunyavir"/>
</dbReference>
<evidence type="ECO:0000259" key="1">
    <source>
        <dbReference type="PROSITE" id="PS50525"/>
    </source>
</evidence>
<feature type="non-terminal residue" evidence="2">
    <location>
        <position position="433"/>
    </location>
</feature>